<dbReference type="InterPro" id="IPR011856">
    <property type="entry name" value="tRNA_endonuc-like_dom_sf"/>
</dbReference>
<keyword evidence="5 8" id="KW-0378">Hydrolase</keyword>
<evidence type="ECO:0000256" key="4">
    <source>
        <dbReference type="ARBA" id="ARBA00022723"/>
    </source>
</evidence>
<evidence type="ECO:0000256" key="7">
    <source>
        <dbReference type="ARBA" id="ARBA00023211"/>
    </source>
</evidence>
<dbReference type="EC" id="3.1.4.1" evidence="8"/>
<reference evidence="10 11" key="1">
    <citation type="submission" date="2024-03" db="EMBL/GenBank/DDBJ databases">
        <title>Genome-scale model development and genomic sequencing of the oleaginous clade Lipomyces.</title>
        <authorList>
            <consortium name="Lawrence Berkeley National Laboratory"/>
            <person name="Czajka J.J."/>
            <person name="Han Y."/>
            <person name="Kim J."/>
            <person name="Mondo S.J."/>
            <person name="Hofstad B.A."/>
            <person name="Robles A."/>
            <person name="Haridas S."/>
            <person name="Riley R."/>
            <person name="LaButti K."/>
            <person name="Pangilinan J."/>
            <person name="Andreopoulos W."/>
            <person name="Lipzen A."/>
            <person name="Yan J."/>
            <person name="Wang M."/>
            <person name="Ng V."/>
            <person name="Grigoriev I.V."/>
            <person name="Spatafora J.W."/>
            <person name="Magnuson J.K."/>
            <person name="Baker S.E."/>
            <person name="Pomraning K.R."/>
        </authorList>
    </citation>
    <scope>NUCLEOTIDE SEQUENCE [LARGE SCALE GENOMIC DNA]</scope>
    <source>
        <strain evidence="10 11">Phaff 52-87</strain>
    </source>
</reference>
<evidence type="ECO:0000256" key="5">
    <source>
        <dbReference type="ARBA" id="ARBA00022801"/>
    </source>
</evidence>
<dbReference type="InterPro" id="IPR033315">
    <property type="entry name" value="Fan1-like"/>
</dbReference>
<gene>
    <name evidence="10" type="ORF">BZA70DRAFT_280571</name>
</gene>
<dbReference type="GeneID" id="90038497"/>
<dbReference type="Pfam" id="PF21170">
    <property type="entry name" value="FAN1_TPR"/>
    <property type="match status" value="1"/>
</dbReference>
<evidence type="ECO:0000313" key="11">
    <source>
        <dbReference type="Proteomes" id="UP001498771"/>
    </source>
</evidence>
<proteinExistence type="inferred from homology"/>
<dbReference type="EMBL" id="JBBJBU010000008">
    <property type="protein sequence ID" value="KAK7204360.1"/>
    <property type="molecule type" value="Genomic_DNA"/>
</dbReference>
<organism evidence="10 11">
    <name type="scientific">Myxozyma melibiosi</name>
    <dbReference type="NCBI Taxonomy" id="54550"/>
    <lineage>
        <taxon>Eukaryota</taxon>
        <taxon>Fungi</taxon>
        <taxon>Dikarya</taxon>
        <taxon>Ascomycota</taxon>
        <taxon>Saccharomycotina</taxon>
        <taxon>Lipomycetes</taxon>
        <taxon>Lipomycetales</taxon>
        <taxon>Lipomycetaceae</taxon>
        <taxon>Myxozyma</taxon>
    </lineage>
</organism>
<keyword evidence="11" id="KW-1185">Reference proteome</keyword>
<dbReference type="PANTHER" id="PTHR15749:SF4">
    <property type="entry name" value="FANCONI-ASSOCIATED NUCLEASE 1"/>
    <property type="match status" value="1"/>
</dbReference>
<comment type="caution">
    <text evidence="10">The sequence shown here is derived from an EMBL/GenBank/DDBJ whole genome shotgun (WGS) entry which is preliminary data.</text>
</comment>
<dbReference type="PANTHER" id="PTHR15749">
    <property type="entry name" value="FANCONI-ASSOCIATED NUCLEASE 1"/>
    <property type="match status" value="1"/>
</dbReference>
<protein>
    <recommendedName>
        <fullName evidence="8">Fanconi-associated nuclease</fullName>
        <ecNumber evidence="8">3.1.4.1</ecNumber>
    </recommendedName>
</protein>
<dbReference type="InterPro" id="IPR049125">
    <property type="entry name" value="FAN1-like_WH"/>
</dbReference>
<dbReference type="InterPro" id="IPR049132">
    <property type="entry name" value="FAN1-like_euk"/>
</dbReference>
<keyword evidence="6 8" id="KW-0460">Magnesium</keyword>
<feature type="domain" description="VRR-NUC" evidence="9">
    <location>
        <begin position="588"/>
        <end position="703"/>
    </location>
</feature>
<name>A0ABR1F3D8_9ASCO</name>
<dbReference type="RefSeq" id="XP_064767393.1">
    <property type="nucleotide sequence ID" value="XM_064912985.1"/>
</dbReference>
<comment type="function">
    <text evidence="8">Nuclease required for the repair of DNA interstrand cross-links (ICL). Acts as a 5'-3' exonuclease that anchors at a cut end of DNA and cleaves DNA successively at every third nucleotide, allowing to excise an ICL from one strand through flanking incisions.</text>
</comment>
<comment type="subcellular location">
    <subcellularLocation>
        <location evidence="8">Nucleus</location>
    </subcellularLocation>
</comment>
<evidence type="ECO:0000256" key="8">
    <source>
        <dbReference type="RuleBase" id="RU365033"/>
    </source>
</evidence>
<comment type="catalytic activity">
    <reaction evidence="1 8">
        <text>Hydrolytically removes 5'-nucleotides successively from the 3'-hydroxy termini of 3'-hydroxy-terminated oligonucleotides.</text>
        <dbReference type="EC" id="3.1.4.1"/>
    </reaction>
</comment>
<dbReference type="InterPro" id="IPR014883">
    <property type="entry name" value="VRR_NUC"/>
</dbReference>
<evidence type="ECO:0000256" key="6">
    <source>
        <dbReference type="ARBA" id="ARBA00022842"/>
    </source>
</evidence>
<dbReference type="Pfam" id="PF21315">
    <property type="entry name" value="FAN1_HTH"/>
    <property type="match status" value="1"/>
</dbReference>
<dbReference type="CDD" id="cd22326">
    <property type="entry name" value="FAN1-like"/>
    <property type="match status" value="1"/>
</dbReference>
<keyword evidence="8" id="KW-0227">DNA damage</keyword>
<keyword evidence="3 8" id="KW-0540">Nuclease</keyword>
<dbReference type="Gene3D" id="3.40.1350.10">
    <property type="match status" value="1"/>
</dbReference>
<comment type="cofactor">
    <cofactor evidence="8">
        <name>Mg(2+)</name>
        <dbReference type="ChEBI" id="CHEBI:18420"/>
    </cofactor>
    <cofactor evidence="8">
        <name>Mn(2+)</name>
        <dbReference type="ChEBI" id="CHEBI:29035"/>
    </cofactor>
</comment>
<sequence>MSGIGRLPSVSAVDNEDAQDSLEMTPAPSITAWLDAESFTAENEDVHVKDTEMDDSIPGRYGYLYLDSFMGALDVVLKLESHLFSKSELDLFDKFQSLSDDCKKLYVRLFMRRRNHWLRVSSFDYYTEIADLTHSWQSLVSSTVFAEQLDLGSAADTDEVLSLLGIEELKLLSKQFNCSGAKGTKREMMERLKMQTDGQTYLSLSSRGLSLVYDSSGKKMYKSVKLLRKSMELLGPCIKLRPEPLAVFDRVHLVFYRARSFDESSLRKLILARISKRNFPSYFVLRSSEVFRTRDELLAYEEALKVQDEVDQAFEHGLTPLLEQMYERLLPVYGIWQIAIKQDRQLNSERDHYLKRFTATYVHTRLVHKYAFVLSRLGRYQDSYDVYSALLAQDMYRQGKRGDWYQRKSLIENRYFGGVDKDERERKAWKRKALETCERGLQDPRTHLKYHYDLAKRIMRLERELRVLPRERHVFDHVALKEPTKRTFYGKRISDVVVGRKSIWLNDEQEQCSVEEMCLANYEKLGWRGYHTEGGILKTIFAYLFFDIIFLPVPFVFETEFQNAPLDFATDAFYLTRASEINHCLAEIENGRTAELIRAVYEREQARQTECVGLDWRFEIQDVLEAAECIGNSALSVLCRVFCEEYQHRGGGLPDLFLWKYDEKRAMFAEVKSENDRLSDTQRLWVDVLIGAGVEVELCAGLEEG</sequence>
<keyword evidence="7 8" id="KW-0464">Manganese</keyword>
<dbReference type="InterPro" id="IPR049126">
    <property type="entry name" value="FAN1-like_TPR"/>
</dbReference>
<evidence type="ECO:0000256" key="2">
    <source>
        <dbReference type="ARBA" id="ARBA00005533"/>
    </source>
</evidence>
<dbReference type="Pfam" id="PF08774">
    <property type="entry name" value="VRR_NUC"/>
    <property type="match status" value="1"/>
</dbReference>
<dbReference type="SMART" id="SM00990">
    <property type="entry name" value="VRR_NUC"/>
    <property type="match status" value="1"/>
</dbReference>
<evidence type="ECO:0000256" key="3">
    <source>
        <dbReference type="ARBA" id="ARBA00022722"/>
    </source>
</evidence>
<evidence type="ECO:0000313" key="10">
    <source>
        <dbReference type="EMBL" id="KAK7204360.1"/>
    </source>
</evidence>
<evidence type="ECO:0000259" key="9">
    <source>
        <dbReference type="SMART" id="SM00990"/>
    </source>
</evidence>
<keyword evidence="8" id="KW-0539">Nucleus</keyword>
<evidence type="ECO:0000256" key="1">
    <source>
        <dbReference type="ARBA" id="ARBA00000983"/>
    </source>
</evidence>
<comment type="similarity">
    <text evidence="2 8">Belongs to the FAN1 family.</text>
</comment>
<keyword evidence="4 8" id="KW-0479">Metal-binding</keyword>
<dbReference type="Proteomes" id="UP001498771">
    <property type="component" value="Unassembled WGS sequence"/>
</dbReference>
<accession>A0ABR1F3D8</accession>
<keyword evidence="8" id="KW-0234">DNA repair</keyword>